<dbReference type="RefSeq" id="WP_120571236.1">
    <property type="nucleotide sequence ID" value="NZ_CP024087.1"/>
</dbReference>
<gene>
    <name evidence="2" type="ORF">CSH63_17705</name>
</gene>
<evidence type="ECO:0000313" key="3">
    <source>
        <dbReference type="Proteomes" id="UP000267804"/>
    </source>
</evidence>
<dbReference type="EMBL" id="CP024087">
    <property type="protein sequence ID" value="AYF29267.1"/>
    <property type="molecule type" value="Genomic_DNA"/>
</dbReference>
<feature type="compositionally biased region" description="Low complexity" evidence="1">
    <location>
        <begin position="185"/>
        <end position="201"/>
    </location>
</feature>
<name>A0A386WLN5_9ACTN</name>
<evidence type="ECO:0000313" key="2">
    <source>
        <dbReference type="EMBL" id="AYF29267.1"/>
    </source>
</evidence>
<dbReference type="KEGG" id="mtua:CSH63_17705"/>
<organism evidence="2 3">
    <name type="scientific">Micromonospora tulbaghiae</name>
    <dbReference type="NCBI Taxonomy" id="479978"/>
    <lineage>
        <taxon>Bacteria</taxon>
        <taxon>Bacillati</taxon>
        <taxon>Actinomycetota</taxon>
        <taxon>Actinomycetes</taxon>
        <taxon>Micromonosporales</taxon>
        <taxon>Micromonosporaceae</taxon>
        <taxon>Micromonospora</taxon>
    </lineage>
</organism>
<feature type="compositionally biased region" description="Basic and acidic residues" evidence="1">
    <location>
        <begin position="209"/>
        <end position="219"/>
    </location>
</feature>
<proteinExistence type="predicted"/>
<dbReference type="AlphaFoldDB" id="A0A386WLN5"/>
<protein>
    <submittedName>
        <fullName evidence="2">Uncharacterized protein</fullName>
    </submittedName>
</protein>
<sequence length="320" mass="33758">MTELATQELAQARAARIRAGIGAYVATLDDIAAAYAQRDWSALGYESWQAYVDGEYGEQRLRLTPERRQEAVGALRLAGMSQRAIGSALGISHTEVGRQLRSGGTNVPPDAEIQGADGKQYAATRPEIRHPGSESTQSPASTPEPDPEASTSTGSGPHIPDRQDPDPAPGSATPDGPADHPQSRAGATVPVAGPAVDPTTPGVGGAIDAEVRGSAEKGDPVGSAVSPPPAPTAPTFDQVLDRLVPDPNPHREWQGHFLKAISAANRLMLYTPDAVAEKADEQCLEELARLARNWADWRARVLQAVADTTPDNVTPLRRTS</sequence>
<dbReference type="Proteomes" id="UP000267804">
    <property type="component" value="Chromosome"/>
</dbReference>
<accession>A0A386WLN5</accession>
<reference evidence="2 3" key="1">
    <citation type="submission" date="2017-10" db="EMBL/GenBank/DDBJ databases">
        <title>Integration of genomic and chemical information greatly accelerates assignment of the full stereostructure of myelolactone, a potent inhibitor of myeloma from a marine-derived Micromonospora.</title>
        <authorList>
            <person name="Kim M.C."/>
            <person name="Machado H."/>
            <person name="Jensen P.R."/>
            <person name="Fenical W."/>
        </authorList>
    </citation>
    <scope>NUCLEOTIDE SEQUENCE [LARGE SCALE GENOMIC DNA]</scope>
    <source>
        <strain evidence="2 3">CNY-010</strain>
    </source>
</reference>
<feature type="region of interest" description="Disordered" evidence="1">
    <location>
        <begin position="99"/>
        <end position="234"/>
    </location>
</feature>
<evidence type="ECO:0000256" key="1">
    <source>
        <dbReference type="SAM" id="MobiDB-lite"/>
    </source>
</evidence>